<dbReference type="AlphaFoldDB" id="A0A1V6PJW7"/>
<name>A0A1V6PJW7_PENDC</name>
<feature type="transmembrane region" description="Helical" evidence="1">
    <location>
        <begin position="95"/>
        <end position="116"/>
    </location>
</feature>
<comment type="caution">
    <text evidence="2">The sequence shown here is derived from an EMBL/GenBank/DDBJ whole genome shotgun (WGS) entry which is preliminary data.</text>
</comment>
<dbReference type="STRING" id="69771.A0A1V6PJW7"/>
<evidence type="ECO:0000313" key="2">
    <source>
        <dbReference type="EMBL" id="OQD77328.1"/>
    </source>
</evidence>
<reference evidence="3" key="1">
    <citation type="journal article" date="2017" name="Nat. Microbiol.">
        <title>Global analysis of biosynthetic gene clusters reveals vast potential of secondary metabolite production in Penicillium species.</title>
        <authorList>
            <person name="Nielsen J.C."/>
            <person name="Grijseels S."/>
            <person name="Prigent S."/>
            <person name="Ji B."/>
            <person name="Dainat J."/>
            <person name="Nielsen K.F."/>
            <person name="Frisvad J.C."/>
            <person name="Workman M."/>
            <person name="Nielsen J."/>
        </authorList>
    </citation>
    <scope>NUCLEOTIDE SEQUENCE [LARGE SCALE GENOMIC DNA]</scope>
    <source>
        <strain evidence="3">IBT 11843</strain>
    </source>
</reference>
<evidence type="ECO:0000313" key="3">
    <source>
        <dbReference type="Proteomes" id="UP000191522"/>
    </source>
</evidence>
<sequence length="165" mass="18064">MASGLVCDPRTLLRTAPLVTSTCTLWYSLDQDFFLNIFLHPDHRTHSNEFLPSYFRVFFGPGTLRVLGILALTLTGGGYNILVGRRSGLGGSASMPWYTAGTLFAASHLLFVPAVAPKIQAIVEDTSRGSSTKDLKSWLNIHRLRTWTVDLASWACFAVAVSTAE</sequence>
<dbReference type="OMA" id="LWEDNCA"/>
<evidence type="ECO:0008006" key="4">
    <source>
        <dbReference type="Google" id="ProtNLM"/>
    </source>
</evidence>
<keyword evidence="3" id="KW-1185">Reference proteome</keyword>
<dbReference type="EMBL" id="MDYL01000003">
    <property type="protein sequence ID" value="OQD77328.1"/>
    <property type="molecule type" value="Genomic_DNA"/>
</dbReference>
<organism evidence="2 3">
    <name type="scientific">Penicillium decumbens</name>
    <dbReference type="NCBI Taxonomy" id="69771"/>
    <lineage>
        <taxon>Eukaryota</taxon>
        <taxon>Fungi</taxon>
        <taxon>Dikarya</taxon>
        <taxon>Ascomycota</taxon>
        <taxon>Pezizomycotina</taxon>
        <taxon>Eurotiomycetes</taxon>
        <taxon>Eurotiomycetidae</taxon>
        <taxon>Eurotiales</taxon>
        <taxon>Aspergillaceae</taxon>
        <taxon>Penicillium</taxon>
    </lineage>
</organism>
<keyword evidence="1" id="KW-1133">Transmembrane helix</keyword>
<evidence type="ECO:0000256" key="1">
    <source>
        <dbReference type="SAM" id="Phobius"/>
    </source>
</evidence>
<proteinExistence type="predicted"/>
<dbReference type="Proteomes" id="UP000191522">
    <property type="component" value="Unassembled WGS sequence"/>
</dbReference>
<accession>A0A1V6PJW7</accession>
<dbReference type="OrthoDB" id="1523883at2759"/>
<keyword evidence="1" id="KW-0812">Transmembrane</keyword>
<gene>
    <name evidence="2" type="ORF">PENDEC_c003G05660</name>
</gene>
<protein>
    <recommendedName>
        <fullName evidence="4">Integral membrane protein</fullName>
    </recommendedName>
</protein>
<feature type="transmembrane region" description="Helical" evidence="1">
    <location>
        <begin position="62"/>
        <end position="83"/>
    </location>
</feature>
<keyword evidence="1" id="KW-0472">Membrane</keyword>